<reference evidence="1" key="1">
    <citation type="submission" date="2022-11" db="EMBL/GenBank/DDBJ databases">
        <authorList>
            <person name="Hyden B.L."/>
            <person name="Feng K."/>
            <person name="Yates T."/>
            <person name="Jawdy S."/>
            <person name="Smart L.B."/>
            <person name="Muchero W."/>
        </authorList>
    </citation>
    <scope>NUCLEOTIDE SEQUENCE</scope>
    <source>
        <tissue evidence="1">Shoot tip</tissue>
    </source>
</reference>
<reference evidence="1" key="2">
    <citation type="journal article" date="2023" name="Int. J. Mol. Sci.">
        <title>De Novo Assembly and Annotation of 11 Diverse Shrub Willow (Salix) Genomes Reveals Novel Gene Organization in Sex-Linked Regions.</title>
        <authorList>
            <person name="Hyden B."/>
            <person name="Feng K."/>
            <person name="Yates T.B."/>
            <person name="Jawdy S."/>
            <person name="Cereghino C."/>
            <person name="Smart L.B."/>
            <person name="Muchero W."/>
        </authorList>
    </citation>
    <scope>NUCLEOTIDE SEQUENCE</scope>
    <source>
        <tissue evidence="1">Shoot tip</tissue>
    </source>
</reference>
<dbReference type="Proteomes" id="UP001151752">
    <property type="component" value="Chromosome 6"/>
</dbReference>
<accession>A0A9Q0VF75</accession>
<name>A0A9Q0VF75_9ROSI</name>
<sequence length="158" mass="17594">MEAFEIFVLQKEGVPHQQEKKQGGEEGITTVSFFDRIVTVDQHMIHGSVVTSPLWSSKGMVERCKSVSWEMLLDWLDLGLVLGLGLGLGFAAFPAGFFDSSEICCLLSILADFSTARLFSVQLCVWLGYCWGRFLSARFTWVFAAQFPAFDHSSGVLQ</sequence>
<protein>
    <submittedName>
        <fullName evidence="1">Uncharacterized protein</fullName>
    </submittedName>
</protein>
<evidence type="ECO:0000313" key="1">
    <source>
        <dbReference type="EMBL" id="KAJ6747695.1"/>
    </source>
</evidence>
<evidence type="ECO:0000313" key="2">
    <source>
        <dbReference type="Proteomes" id="UP001151752"/>
    </source>
</evidence>
<keyword evidence="2" id="KW-1185">Reference proteome</keyword>
<dbReference type="AlphaFoldDB" id="A0A9Q0VF75"/>
<proteinExistence type="predicted"/>
<dbReference type="EMBL" id="JAPFFM010000009">
    <property type="protein sequence ID" value="KAJ6747695.1"/>
    <property type="molecule type" value="Genomic_DNA"/>
</dbReference>
<organism evidence="1 2">
    <name type="scientific">Salix koriyanagi</name>
    <dbReference type="NCBI Taxonomy" id="2511006"/>
    <lineage>
        <taxon>Eukaryota</taxon>
        <taxon>Viridiplantae</taxon>
        <taxon>Streptophyta</taxon>
        <taxon>Embryophyta</taxon>
        <taxon>Tracheophyta</taxon>
        <taxon>Spermatophyta</taxon>
        <taxon>Magnoliopsida</taxon>
        <taxon>eudicotyledons</taxon>
        <taxon>Gunneridae</taxon>
        <taxon>Pentapetalae</taxon>
        <taxon>rosids</taxon>
        <taxon>fabids</taxon>
        <taxon>Malpighiales</taxon>
        <taxon>Salicaceae</taxon>
        <taxon>Saliceae</taxon>
        <taxon>Salix</taxon>
    </lineage>
</organism>
<comment type="caution">
    <text evidence="1">The sequence shown here is derived from an EMBL/GenBank/DDBJ whole genome shotgun (WGS) entry which is preliminary data.</text>
</comment>
<gene>
    <name evidence="1" type="ORF">OIU74_030038</name>
</gene>